<sequence length="210" mass="21251">MEQLTSQDFQCLIAGFAANVIARRDELNELDGKLGDADFGTSIAGGCNALQALLPELVGLAPGMVLGKSGMTLVKSMGGASGPLFGTIFMRAGKELGNQTEAGVAELARMFNASLEGVKTLGKSDVGDKTLIDALAPAAQALSAAAARGATLAEALADACAAAGQGVEATKAMIANRGRAHYVGERGIGHQDAGATAIHLLFKVFADYAA</sequence>
<dbReference type="OrthoDB" id="9800291at2"/>
<dbReference type="Pfam" id="PF02734">
    <property type="entry name" value="Dak2"/>
    <property type="match status" value="1"/>
</dbReference>
<evidence type="ECO:0000259" key="3">
    <source>
        <dbReference type="PROSITE" id="PS51480"/>
    </source>
</evidence>
<accession>A0A1G8LIP3</accession>
<evidence type="ECO:0000313" key="5">
    <source>
        <dbReference type="Proteomes" id="UP000198607"/>
    </source>
</evidence>
<dbReference type="InterPro" id="IPR004007">
    <property type="entry name" value="DhaL_dom"/>
</dbReference>
<dbReference type="InterPro" id="IPR036117">
    <property type="entry name" value="DhaL_dom_sf"/>
</dbReference>
<dbReference type="GO" id="GO:0005829">
    <property type="term" value="C:cytosol"/>
    <property type="evidence" value="ECO:0007669"/>
    <property type="project" value="TreeGrafter"/>
</dbReference>
<dbReference type="Gene3D" id="1.25.40.340">
    <property type="match status" value="1"/>
</dbReference>
<dbReference type="Proteomes" id="UP000198607">
    <property type="component" value="Unassembled WGS sequence"/>
</dbReference>
<keyword evidence="2 4" id="KW-0418">Kinase</keyword>
<proteinExistence type="predicted"/>
<dbReference type="AlphaFoldDB" id="A0A1G8LIP3"/>
<dbReference type="SMART" id="SM01120">
    <property type="entry name" value="Dak2"/>
    <property type="match status" value="1"/>
</dbReference>
<dbReference type="STRING" id="83767.SAMN05660652_03651"/>
<keyword evidence="5" id="KW-1185">Reference proteome</keyword>
<name>A0A1G8LIP3_9RHOO</name>
<reference evidence="4 5" key="1">
    <citation type="submission" date="2016-10" db="EMBL/GenBank/DDBJ databases">
        <authorList>
            <person name="de Groot N.N."/>
        </authorList>
    </citation>
    <scope>NUCLEOTIDE SEQUENCE [LARGE SCALE GENOMIC DNA]</scope>
    <source>
        <strain evidence="4 5">DSM 5885</strain>
    </source>
</reference>
<evidence type="ECO:0000313" key="4">
    <source>
        <dbReference type="EMBL" id="SDI55508.1"/>
    </source>
</evidence>
<dbReference type="EMBL" id="FNCY01000021">
    <property type="protein sequence ID" value="SDI55508.1"/>
    <property type="molecule type" value="Genomic_DNA"/>
</dbReference>
<feature type="domain" description="DhaL" evidence="3">
    <location>
        <begin position="7"/>
        <end position="207"/>
    </location>
</feature>
<dbReference type="GO" id="GO:0019563">
    <property type="term" value="P:glycerol catabolic process"/>
    <property type="evidence" value="ECO:0007669"/>
    <property type="project" value="TreeGrafter"/>
</dbReference>
<protein>
    <submittedName>
        <fullName evidence="4">Dihydroxyacetone kinase, C-terminal domain</fullName>
    </submittedName>
</protein>
<gene>
    <name evidence="4" type="ORF">SAMN05660652_03651</name>
</gene>
<evidence type="ECO:0000256" key="2">
    <source>
        <dbReference type="ARBA" id="ARBA00022777"/>
    </source>
</evidence>
<dbReference type="SUPFAM" id="SSF101473">
    <property type="entry name" value="DhaL-like"/>
    <property type="match status" value="1"/>
</dbReference>
<dbReference type="PANTHER" id="PTHR28629:SF4">
    <property type="entry name" value="TRIOKINASE_FMN CYCLASE"/>
    <property type="match status" value="1"/>
</dbReference>
<organism evidence="4 5">
    <name type="scientific">Propionivibrio dicarboxylicus</name>
    <dbReference type="NCBI Taxonomy" id="83767"/>
    <lineage>
        <taxon>Bacteria</taxon>
        <taxon>Pseudomonadati</taxon>
        <taxon>Pseudomonadota</taxon>
        <taxon>Betaproteobacteria</taxon>
        <taxon>Rhodocyclales</taxon>
        <taxon>Rhodocyclaceae</taxon>
        <taxon>Propionivibrio</taxon>
    </lineage>
</organism>
<dbReference type="NCBIfam" id="TIGR02365">
    <property type="entry name" value="dha_L_ycgS"/>
    <property type="match status" value="1"/>
</dbReference>
<dbReference type="PROSITE" id="PS51480">
    <property type="entry name" value="DHAL"/>
    <property type="match status" value="1"/>
</dbReference>
<dbReference type="PANTHER" id="PTHR28629">
    <property type="entry name" value="TRIOKINASE/FMN CYCLASE"/>
    <property type="match status" value="1"/>
</dbReference>
<dbReference type="FunFam" id="1.25.40.340:FF:000002">
    <property type="entry name" value="Dihydroxyacetone kinase, L subunit"/>
    <property type="match status" value="1"/>
</dbReference>
<evidence type="ECO:0000256" key="1">
    <source>
        <dbReference type="ARBA" id="ARBA00022679"/>
    </source>
</evidence>
<dbReference type="InterPro" id="IPR012737">
    <property type="entry name" value="DhaK_L_YcgS"/>
</dbReference>
<keyword evidence="1" id="KW-0808">Transferase</keyword>
<dbReference type="InterPro" id="IPR050861">
    <property type="entry name" value="Dihydroxyacetone_Kinase"/>
</dbReference>
<dbReference type="GO" id="GO:0004371">
    <property type="term" value="F:glycerone kinase activity"/>
    <property type="evidence" value="ECO:0007669"/>
    <property type="project" value="InterPro"/>
</dbReference>
<dbReference type="RefSeq" id="WP_091939816.1">
    <property type="nucleotide sequence ID" value="NZ_FNCY01000021.1"/>
</dbReference>